<dbReference type="Proteomes" id="UP000054350">
    <property type="component" value="Unassembled WGS sequence"/>
</dbReference>
<gene>
    <name evidence="1" type="ORF">AMAG_08996</name>
</gene>
<proteinExistence type="predicted"/>
<evidence type="ECO:0000313" key="1">
    <source>
        <dbReference type="EMBL" id="KNE63933.1"/>
    </source>
</evidence>
<keyword evidence="2" id="KW-1185">Reference proteome</keyword>
<dbReference type="OrthoDB" id="10389246at2759"/>
<reference evidence="1 2" key="1">
    <citation type="submission" date="2009-11" db="EMBL/GenBank/DDBJ databases">
        <title>Annotation of Allomyces macrogynus ATCC 38327.</title>
        <authorList>
            <consortium name="The Broad Institute Genome Sequencing Platform"/>
            <person name="Russ C."/>
            <person name="Cuomo C."/>
            <person name="Burger G."/>
            <person name="Gray M.W."/>
            <person name="Holland P.W.H."/>
            <person name="King N."/>
            <person name="Lang F.B.F."/>
            <person name="Roger A.J."/>
            <person name="Ruiz-Trillo I."/>
            <person name="Young S.K."/>
            <person name="Zeng Q."/>
            <person name="Gargeya S."/>
            <person name="Fitzgerald M."/>
            <person name="Haas B."/>
            <person name="Abouelleil A."/>
            <person name="Alvarado L."/>
            <person name="Arachchi H.M."/>
            <person name="Berlin A."/>
            <person name="Chapman S.B."/>
            <person name="Gearin G."/>
            <person name="Goldberg J."/>
            <person name="Griggs A."/>
            <person name="Gujja S."/>
            <person name="Hansen M."/>
            <person name="Heiman D."/>
            <person name="Howarth C."/>
            <person name="Larimer J."/>
            <person name="Lui A."/>
            <person name="MacDonald P.J.P."/>
            <person name="McCowen C."/>
            <person name="Montmayeur A."/>
            <person name="Murphy C."/>
            <person name="Neiman D."/>
            <person name="Pearson M."/>
            <person name="Priest M."/>
            <person name="Roberts A."/>
            <person name="Saif S."/>
            <person name="Shea T."/>
            <person name="Sisk P."/>
            <person name="Stolte C."/>
            <person name="Sykes S."/>
            <person name="Wortman J."/>
            <person name="Nusbaum C."/>
            <person name="Birren B."/>
        </authorList>
    </citation>
    <scope>NUCLEOTIDE SEQUENCE [LARGE SCALE GENOMIC DNA]</scope>
    <source>
        <strain evidence="1 2">ATCC 38327</strain>
    </source>
</reference>
<organism evidence="1 2">
    <name type="scientific">Allomyces macrogynus (strain ATCC 38327)</name>
    <name type="common">Allomyces javanicus var. macrogynus</name>
    <dbReference type="NCBI Taxonomy" id="578462"/>
    <lineage>
        <taxon>Eukaryota</taxon>
        <taxon>Fungi</taxon>
        <taxon>Fungi incertae sedis</taxon>
        <taxon>Blastocladiomycota</taxon>
        <taxon>Blastocladiomycetes</taxon>
        <taxon>Blastocladiales</taxon>
        <taxon>Blastocladiaceae</taxon>
        <taxon>Allomyces</taxon>
    </lineage>
</organism>
<dbReference type="AlphaFoldDB" id="A0A0L0SN53"/>
<accession>A0A0L0SN53</accession>
<sequence length="194" mass="19934">MYYNKDTGTSAPAAGGANVVQDADIAEVPAGSTDMVQDVDMDEIAPGDTNASMEDVPAGSTDMVQGAPMVQVPASSADVVQEAPIAEVPAGSANVVQAPPDSVTFAKPLMDACIMIKESIKDGTETEPLFHTFMAKLNQFTGQPGLASLCPLSKVAKKIITCHCDQIIKAAKPGSGFEDVIPDLVASINGLLAA</sequence>
<dbReference type="VEuPathDB" id="FungiDB:AMAG_08996"/>
<protein>
    <submittedName>
        <fullName evidence="1">Uncharacterized protein</fullName>
    </submittedName>
</protein>
<evidence type="ECO:0000313" key="2">
    <source>
        <dbReference type="Proteomes" id="UP000054350"/>
    </source>
</evidence>
<dbReference type="EMBL" id="GG745343">
    <property type="protein sequence ID" value="KNE63933.1"/>
    <property type="molecule type" value="Genomic_DNA"/>
</dbReference>
<name>A0A0L0SN53_ALLM3</name>
<reference evidence="2" key="2">
    <citation type="submission" date="2009-11" db="EMBL/GenBank/DDBJ databases">
        <title>The Genome Sequence of Allomyces macrogynus strain ATCC 38327.</title>
        <authorList>
            <consortium name="The Broad Institute Genome Sequencing Platform"/>
            <person name="Russ C."/>
            <person name="Cuomo C."/>
            <person name="Shea T."/>
            <person name="Young S.K."/>
            <person name="Zeng Q."/>
            <person name="Koehrsen M."/>
            <person name="Haas B."/>
            <person name="Borodovsky M."/>
            <person name="Guigo R."/>
            <person name="Alvarado L."/>
            <person name="Berlin A."/>
            <person name="Borenstein D."/>
            <person name="Chen Z."/>
            <person name="Engels R."/>
            <person name="Freedman E."/>
            <person name="Gellesch M."/>
            <person name="Goldberg J."/>
            <person name="Griggs A."/>
            <person name="Gujja S."/>
            <person name="Heiman D."/>
            <person name="Hepburn T."/>
            <person name="Howarth C."/>
            <person name="Jen D."/>
            <person name="Larson L."/>
            <person name="Lewis B."/>
            <person name="Mehta T."/>
            <person name="Park D."/>
            <person name="Pearson M."/>
            <person name="Roberts A."/>
            <person name="Saif S."/>
            <person name="Shenoy N."/>
            <person name="Sisk P."/>
            <person name="Stolte C."/>
            <person name="Sykes S."/>
            <person name="Walk T."/>
            <person name="White J."/>
            <person name="Yandava C."/>
            <person name="Burger G."/>
            <person name="Gray M.W."/>
            <person name="Holland P.W.H."/>
            <person name="King N."/>
            <person name="Lang F.B.F."/>
            <person name="Roger A.J."/>
            <person name="Ruiz-Trillo I."/>
            <person name="Lander E."/>
            <person name="Nusbaum C."/>
        </authorList>
    </citation>
    <scope>NUCLEOTIDE SEQUENCE [LARGE SCALE GENOMIC DNA]</scope>
    <source>
        <strain evidence="2">ATCC 38327</strain>
    </source>
</reference>